<dbReference type="RefSeq" id="WP_256764821.1">
    <property type="nucleotide sequence ID" value="NZ_JANIGO010000003.1"/>
</dbReference>
<dbReference type="Pfam" id="PF09493">
    <property type="entry name" value="DUF2389"/>
    <property type="match status" value="1"/>
</dbReference>
<sequence>MSKWTAVTPLRKEKHFIVSSAIRPDDDKHPVEQFVLQAVHSGNAQVIHWRELLNEDQWIQGWK</sequence>
<evidence type="ECO:0000313" key="1">
    <source>
        <dbReference type="EMBL" id="MCQ8897033.1"/>
    </source>
</evidence>
<reference evidence="1 2" key="1">
    <citation type="submission" date="2022-07" db="EMBL/GenBank/DDBJ databases">
        <authorList>
            <person name="Xamxidin M."/>
            <person name="Wu M."/>
        </authorList>
    </citation>
    <scope>NUCLEOTIDE SEQUENCE [LARGE SCALE GENOMIC DNA]</scope>
    <source>
        <strain evidence="1 2">NBRC 111650</strain>
    </source>
</reference>
<organism evidence="1 2">
    <name type="scientific">Limnobacter humi</name>
    <dbReference type="NCBI Taxonomy" id="1778671"/>
    <lineage>
        <taxon>Bacteria</taxon>
        <taxon>Pseudomonadati</taxon>
        <taxon>Pseudomonadota</taxon>
        <taxon>Betaproteobacteria</taxon>
        <taxon>Burkholderiales</taxon>
        <taxon>Burkholderiaceae</taxon>
        <taxon>Limnobacter</taxon>
    </lineage>
</organism>
<comment type="caution">
    <text evidence="1">The sequence shown here is derived from an EMBL/GenBank/DDBJ whole genome shotgun (WGS) entry which is preliminary data.</text>
</comment>
<dbReference type="InterPro" id="IPR012663">
    <property type="entry name" value="CHP02450_Tryp"/>
</dbReference>
<keyword evidence="2" id="KW-1185">Reference proteome</keyword>
<dbReference type="Proteomes" id="UP001204142">
    <property type="component" value="Unassembled WGS sequence"/>
</dbReference>
<protein>
    <submittedName>
        <fullName evidence="1">TIGR02450 family Trp-rich protein</fullName>
    </submittedName>
</protein>
<accession>A0ABT1WHM9</accession>
<proteinExistence type="predicted"/>
<gene>
    <name evidence="1" type="ORF">NQT62_11370</name>
</gene>
<name>A0ABT1WHM9_9BURK</name>
<dbReference type="NCBIfam" id="TIGR02450">
    <property type="entry name" value="TIGR02450 family Trp-rich protein"/>
    <property type="match status" value="1"/>
</dbReference>
<evidence type="ECO:0000313" key="2">
    <source>
        <dbReference type="Proteomes" id="UP001204142"/>
    </source>
</evidence>
<dbReference type="EMBL" id="JANIGO010000003">
    <property type="protein sequence ID" value="MCQ8897033.1"/>
    <property type="molecule type" value="Genomic_DNA"/>
</dbReference>